<gene>
    <name evidence="2" type="ORF">ACFQGB_14175</name>
</gene>
<name>A0ABD5VEQ4_9EURY</name>
<feature type="transmembrane region" description="Helical" evidence="1">
    <location>
        <begin position="112"/>
        <end position="129"/>
    </location>
</feature>
<dbReference type="EMBL" id="JBHSXN010000002">
    <property type="protein sequence ID" value="MFC6954014.1"/>
    <property type="molecule type" value="Genomic_DNA"/>
</dbReference>
<accession>A0ABD5VEQ4</accession>
<reference evidence="2 3" key="1">
    <citation type="journal article" date="2019" name="Int. J. Syst. Evol. Microbiol.">
        <title>The Global Catalogue of Microorganisms (GCM) 10K type strain sequencing project: providing services to taxonomists for standard genome sequencing and annotation.</title>
        <authorList>
            <consortium name="The Broad Institute Genomics Platform"/>
            <consortium name="The Broad Institute Genome Sequencing Center for Infectious Disease"/>
            <person name="Wu L."/>
            <person name="Ma J."/>
        </authorList>
    </citation>
    <scope>NUCLEOTIDE SEQUENCE [LARGE SCALE GENOMIC DNA]</scope>
    <source>
        <strain evidence="2 3">GX26</strain>
    </source>
</reference>
<sequence>MGFFNRLKTGWALTKDSIRVLRGDPELAVFPLVGSIAGLLYVALLLVPGFFLASSDIGVLQYALLFVLYFGSTFIASFTTAALMHETRKAFRGEEPSFKSGISAAWEHKRTLLAWSAISATVGVIIQLIDSQDNFLAEVLASIISVGWSILTYFVIPVITFEDVGVRGAIARSGETFKNTWGETAGATFGVGIVTILFMLPVAIVAAGIVVLGGLSGGALGFGGALLVAASLIFVAYIFTATLGSIARLALYVYATDGERPSAFEDVDLGTVPE</sequence>
<dbReference type="Pfam" id="PF19656">
    <property type="entry name" value="DUF6159"/>
    <property type="match status" value="1"/>
</dbReference>
<keyword evidence="1" id="KW-0472">Membrane</keyword>
<feature type="transmembrane region" description="Helical" evidence="1">
    <location>
        <begin position="135"/>
        <end position="156"/>
    </location>
</feature>
<evidence type="ECO:0000256" key="1">
    <source>
        <dbReference type="SAM" id="Phobius"/>
    </source>
</evidence>
<feature type="transmembrane region" description="Helical" evidence="1">
    <location>
        <begin position="219"/>
        <end position="239"/>
    </location>
</feature>
<organism evidence="2 3">
    <name type="scientific">Halorubellus litoreus</name>
    <dbReference type="NCBI Taxonomy" id="755308"/>
    <lineage>
        <taxon>Archaea</taxon>
        <taxon>Methanobacteriati</taxon>
        <taxon>Methanobacteriota</taxon>
        <taxon>Stenosarchaea group</taxon>
        <taxon>Halobacteria</taxon>
        <taxon>Halobacteriales</taxon>
        <taxon>Halorubellaceae</taxon>
        <taxon>Halorubellus</taxon>
    </lineage>
</organism>
<feature type="transmembrane region" description="Helical" evidence="1">
    <location>
        <begin position="187"/>
        <end position="213"/>
    </location>
</feature>
<evidence type="ECO:0000313" key="3">
    <source>
        <dbReference type="Proteomes" id="UP001596395"/>
    </source>
</evidence>
<dbReference type="Proteomes" id="UP001596395">
    <property type="component" value="Unassembled WGS sequence"/>
</dbReference>
<keyword evidence="1" id="KW-1133">Transmembrane helix</keyword>
<keyword evidence="3" id="KW-1185">Reference proteome</keyword>
<keyword evidence="1" id="KW-0812">Transmembrane</keyword>
<dbReference type="RefSeq" id="WP_336350959.1">
    <property type="nucleotide sequence ID" value="NZ_JAZAQL010000002.1"/>
</dbReference>
<proteinExistence type="predicted"/>
<dbReference type="AlphaFoldDB" id="A0ABD5VEQ4"/>
<comment type="caution">
    <text evidence="2">The sequence shown here is derived from an EMBL/GenBank/DDBJ whole genome shotgun (WGS) entry which is preliminary data.</text>
</comment>
<feature type="transmembrane region" description="Helical" evidence="1">
    <location>
        <begin position="27"/>
        <end position="53"/>
    </location>
</feature>
<feature type="transmembrane region" description="Helical" evidence="1">
    <location>
        <begin position="59"/>
        <end position="83"/>
    </location>
</feature>
<dbReference type="InterPro" id="IPR046157">
    <property type="entry name" value="DUF6159"/>
</dbReference>
<protein>
    <submittedName>
        <fullName evidence="2">DUF6159 family protein</fullName>
    </submittedName>
</protein>
<evidence type="ECO:0000313" key="2">
    <source>
        <dbReference type="EMBL" id="MFC6954014.1"/>
    </source>
</evidence>